<evidence type="ECO:0000313" key="3">
    <source>
        <dbReference type="EMBL" id="NYG60114.1"/>
    </source>
</evidence>
<feature type="domain" description="DUF8017" evidence="2">
    <location>
        <begin position="49"/>
        <end position="234"/>
    </location>
</feature>
<name>A0A7Y9S5H4_9ACTN</name>
<dbReference type="InterPro" id="IPR058330">
    <property type="entry name" value="DUF8017"/>
</dbReference>
<dbReference type="RefSeq" id="WP_179503083.1">
    <property type="nucleotide sequence ID" value="NZ_JACCAA010000001.1"/>
</dbReference>
<keyword evidence="4" id="KW-1185">Reference proteome</keyword>
<comment type="caution">
    <text evidence="3">The sequence shown here is derived from an EMBL/GenBank/DDBJ whole genome shotgun (WGS) entry which is preliminary data.</text>
</comment>
<evidence type="ECO:0000259" key="2">
    <source>
        <dbReference type="Pfam" id="PF26056"/>
    </source>
</evidence>
<evidence type="ECO:0000313" key="4">
    <source>
        <dbReference type="Proteomes" id="UP000540656"/>
    </source>
</evidence>
<dbReference type="AlphaFoldDB" id="A0A7Y9S5H4"/>
<accession>A0A7Y9S5H4</accession>
<dbReference type="EMBL" id="JACCAA010000001">
    <property type="protein sequence ID" value="NYG60114.1"/>
    <property type="molecule type" value="Genomic_DNA"/>
</dbReference>
<evidence type="ECO:0000256" key="1">
    <source>
        <dbReference type="SAM" id="SignalP"/>
    </source>
</evidence>
<gene>
    <name evidence="3" type="ORF">BJ980_003037</name>
</gene>
<feature type="chain" id="PRO_5039424161" description="DUF8017 domain-containing protein" evidence="1">
    <location>
        <begin position="32"/>
        <end position="238"/>
    </location>
</feature>
<keyword evidence="1" id="KW-0732">Signal</keyword>
<protein>
    <recommendedName>
        <fullName evidence="2">DUF8017 domain-containing protein</fullName>
    </recommendedName>
</protein>
<feature type="signal peptide" evidence="1">
    <location>
        <begin position="1"/>
        <end position="31"/>
    </location>
</feature>
<reference evidence="3 4" key="1">
    <citation type="submission" date="2020-07" db="EMBL/GenBank/DDBJ databases">
        <title>Sequencing the genomes of 1000 actinobacteria strains.</title>
        <authorList>
            <person name="Klenk H.-P."/>
        </authorList>
    </citation>
    <scope>NUCLEOTIDE SEQUENCE [LARGE SCALE GENOMIC DNA]</scope>
    <source>
        <strain evidence="3 4">DSM 23819</strain>
    </source>
</reference>
<organism evidence="3 4">
    <name type="scientific">Nocardioides daedukensis</name>
    <dbReference type="NCBI Taxonomy" id="634462"/>
    <lineage>
        <taxon>Bacteria</taxon>
        <taxon>Bacillati</taxon>
        <taxon>Actinomycetota</taxon>
        <taxon>Actinomycetes</taxon>
        <taxon>Propionibacteriales</taxon>
        <taxon>Nocardioidaceae</taxon>
        <taxon>Nocardioides</taxon>
    </lineage>
</organism>
<dbReference type="Proteomes" id="UP000540656">
    <property type="component" value="Unassembled WGS sequence"/>
</dbReference>
<proteinExistence type="predicted"/>
<sequence length="238" mass="24837">MSRAPIPSLRSLTRILGAASVVLALTAASTAGVVGFQETAPVTASASGHADWKPVVAEAIDAGLPTTYAVPGGHDWVISPAGDDVAFPGSHGRPKVTGTGAARWFGNDCTEDGTPIAGAWVVVADPERGRAREVAVRELESWARGYATNDRGRIAPMSQRQVSAVTLADGSAAVQASVRFDMSVFEAGCAGRTAEMLVTCLERDGRVVTLVQARHLGVPHALSERAWRGIWKSLALGE</sequence>
<dbReference type="Pfam" id="PF26056">
    <property type="entry name" value="DUF8017"/>
    <property type="match status" value="1"/>
</dbReference>